<keyword evidence="3" id="KW-1185">Reference proteome</keyword>
<feature type="chain" id="PRO_5045423420" evidence="1">
    <location>
        <begin position="18"/>
        <end position="619"/>
    </location>
</feature>
<dbReference type="SUPFAM" id="SSF50998">
    <property type="entry name" value="Quinoprotein alcohol dehydrogenase-like"/>
    <property type="match status" value="1"/>
</dbReference>
<name>A0ABX7NTN5_9BACT</name>
<gene>
    <name evidence="2" type="ORF">JY651_29840</name>
</gene>
<dbReference type="Proteomes" id="UP000662747">
    <property type="component" value="Chromosome"/>
</dbReference>
<proteinExistence type="predicted"/>
<organism evidence="2 3">
    <name type="scientific">Pyxidicoccus parkwayensis</name>
    <dbReference type="NCBI Taxonomy" id="2813578"/>
    <lineage>
        <taxon>Bacteria</taxon>
        <taxon>Pseudomonadati</taxon>
        <taxon>Myxococcota</taxon>
        <taxon>Myxococcia</taxon>
        <taxon>Myxococcales</taxon>
        <taxon>Cystobacterineae</taxon>
        <taxon>Myxococcaceae</taxon>
        <taxon>Pyxidicoccus</taxon>
    </lineage>
</organism>
<evidence type="ECO:0000313" key="2">
    <source>
        <dbReference type="EMBL" id="QSQ19508.1"/>
    </source>
</evidence>
<evidence type="ECO:0000256" key="1">
    <source>
        <dbReference type="SAM" id="SignalP"/>
    </source>
</evidence>
<keyword evidence="1" id="KW-0732">Signal</keyword>
<dbReference type="Gene3D" id="2.40.10.480">
    <property type="match status" value="1"/>
</dbReference>
<dbReference type="RefSeq" id="WP_206721092.1">
    <property type="nucleotide sequence ID" value="NZ_CP071090.1"/>
</dbReference>
<feature type="signal peptide" evidence="1">
    <location>
        <begin position="1"/>
        <end position="17"/>
    </location>
</feature>
<protein>
    <submittedName>
        <fullName evidence="2">PQQ-like beta-propeller repeat protein</fullName>
    </submittedName>
</protein>
<dbReference type="EMBL" id="CP071090">
    <property type="protein sequence ID" value="QSQ19508.1"/>
    <property type="molecule type" value="Genomic_DNA"/>
</dbReference>
<evidence type="ECO:0000313" key="3">
    <source>
        <dbReference type="Proteomes" id="UP000662747"/>
    </source>
</evidence>
<sequence>MKRLLAALALAVGVVWACTVPELPEVLACEVQADCIEGFVCVDKKCERAEGAPDGGSSDAGDSGIQDAGHQEPTVLAVELLPGGDVVDGGTAFVYADPREPGARHRDEAVVVRVRSDLLNLEAGTLSVSMRGQGVGSDASPVGVEDCGAASFCKDVRLQLWDAPLDAFRGTFTVNASIRDATSGITHTAKTSFKVTRWKWAFTGEAGPIQTSPAIGPGGTVFFGTGTPTGSVFALNPGGTVRWSKRVGEVTTGPVVGTAGGGRVYVGVDATSVTSGDGRILYALSSSSGAQVGAGCSLVANEFRTPLALTTTQRSDEPAKLETVVTLREEYPSAEATLVAFRPDAEASRRCDPLPLETYSIPDAGSMIAVGSDVYFASDPGLYGLRYSSSGWIPKPGFTVIDAPWGETTGLALAKNTPHLVMAGARDDTSLGGALGSFHAADGGAGPNYAWGSGVPPIRNLVLGFVNGAETAFFGHDWASGELKAVSTEDMTLKVTAQNAGRLPNAPVLGASGKLYTATSGAGRVTEWNVSGLTPVWAEDSIAAVADWPASGSPALDCARYPDGGTRTEQLGTLYVPGGNGVLHAIIVDSRGLDTSAAWPHFQHDARNTGNPATSLACP</sequence>
<accession>A0ABX7NTN5</accession>
<reference evidence="2 3" key="1">
    <citation type="submission" date="2021-02" db="EMBL/GenBank/DDBJ databases">
        <title>De Novo genome assembly of isolated myxobacteria.</title>
        <authorList>
            <person name="Stevens D.C."/>
        </authorList>
    </citation>
    <scope>NUCLEOTIDE SEQUENCE [LARGE SCALE GENOMIC DNA]</scope>
    <source>
        <strain evidence="3">SCPEA02</strain>
    </source>
</reference>
<dbReference type="InterPro" id="IPR011047">
    <property type="entry name" value="Quinoprotein_ADH-like_sf"/>
</dbReference>